<organism evidence="2 3">
    <name type="scientific">Parelaphostrongylus tenuis</name>
    <name type="common">Meningeal worm</name>
    <dbReference type="NCBI Taxonomy" id="148309"/>
    <lineage>
        <taxon>Eukaryota</taxon>
        <taxon>Metazoa</taxon>
        <taxon>Ecdysozoa</taxon>
        <taxon>Nematoda</taxon>
        <taxon>Chromadorea</taxon>
        <taxon>Rhabditida</taxon>
        <taxon>Rhabditina</taxon>
        <taxon>Rhabditomorpha</taxon>
        <taxon>Strongyloidea</taxon>
        <taxon>Metastrongylidae</taxon>
        <taxon>Parelaphostrongylus</taxon>
    </lineage>
</organism>
<dbReference type="InterPro" id="IPR000719">
    <property type="entry name" value="Prot_kinase_dom"/>
</dbReference>
<keyword evidence="3" id="KW-1185">Reference proteome</keyword>
<reference evidence="2" key="1">
    <citation type="submission" date="2021-06" db="EMBL/GenBank/DDBJ databases">
        <title>Parelaphostrongylus tenuis whole genome reference sequence.</title>
        <authorList>
            <person name="Garwood T.J."/>
            <person name="Larsen P.A."/>
            <person name="Fountain-Jones N.M."/>
            <person name="Garbe J.R."/>
            <person name="Macchietto M.G."/>
            <person name="Kania S.A."/>
            <person name="Gerhold R.W."/>
            <person name="Richards J.E."/>
            <person name="Wolf T.M."/>
        </authorList>
    </citation>
    <scope>NUCLEOTIDE SEQUENCE</scope>
    <source>
        <strain evidence="2">MNPRO001-30</strain>
        <tissue evidence="2">Meninges</tissue>
    </source>
</reference>
<dbReference type="Proteomes" id="UP001196413">
    <property type="component" value="Unassembled WGS sequence"/>
</dbReference>
<protein>
    <recommendedName>
        <fullName evidence="1">Protein kinase domain-containing protein</fullName>
    </recommendedName>
</protein>
<gene>
    <name evidence="2" type="ORF">KIN20_008171</name>
</gene>
<dbReference type="Gene3D" id="1.10.510.10">
    <property type="entry name" value="Transferase(Phosphotransferase) domain 1"/>
    <property type="match status" value="1"/>
</dbReference>
<evidence type="ECO:0000313" key="3">
    <source>
        <dbReference type="Proteomes" id="UP001196413"/>
    </source>
</evidence>
<dbReference type="InterPro" id="IPR050235">
    <property type="entry name" value="CK1_Ser-Thr_kinase"/>
</dbReference>
<evidence type="ECO:0000259" key="1">
    <source>
        <dbReference type="PROSITE" id="PS50011"/>
    </source>
</evidence>
<dbReference type="AlphaFoldDB" id="A0AAD5QMI6"/>
<evidence type="ECO:0000313" key="2">
    <source>
        <dbReference type="EMBL" id="KAJ1351986.1"/>
    </source>
</evidence>
<dbReference type="EMBL" id="JAHQIW010001280">
    <property type="protein sequence ID" value="KAJ1351986.1"/>
    <property type="molecule type" value="Genomic_DNA"/>
</dbReference>
<name>A0AAD5QMI6_PARTN</name>
<feature type="domain" description="Protein kinase" evidence="1">
    <location>
        <begin position="24"/>
        <end position="243"/>
    </location>
</feature>
<dbReference type="SUPFAM" id="SSF56112">
    <property type="entry name" value="Protein kinase-like (PK-like)"/>
    <property type="match status" value="1"/>
</dbReference>
<accession>A0AAD5QMI6</accession>
<dbReference type="GO" id="GO:0005524">
    <property type="term" value="F:ATP binding"/>
    <property type="evidence" value="ECO:0007669"/>
    <property type="project" value="InterPro"/>
</dbReference>
<dbReference type="PROSITE" id="PS50011">
    <property type="entry name" value="PROTEIN_KINASE_DOM"/>
    <property type="match status" value="1"/>
</dbReference>
<dbReference type="PANTHER" id="PTHR11909">
    <property type="entry name" value="CASEIN KINASE-RELATED"/>
    <property type="match status" value="1"/>
</dbReference>
<sequence length="243" mass="27059">MPTDEVDGLGIKPGTVIESNKANYVVVSSLGKGGFGAVYKFAKTDTAKLFVQILTIKLYYYAFESAGSGVVTAILKLVAGQRKQSHFTSIIDRGKKDTFFFLVMQLVGKILHDLKSSRPNKVFNVPTSMGEGTQCLEACEDLHKYGFIHRDMKPNNYACGLGDLKRVVYVLDFGLARKFTNEKGELKTPRRIARFKGTVRFATIASHKNIELGPKDDCESRFYLLLDITIPEGLFSDKILEVN</sequence>
<dbReference type="Pfam" id="PF00069">
    <property type="entry name" value="Pkinase"/>
    <property type="match status" value="1"/>
</dbReference>
<dbReference type="SMART" id="SM00220">
    <property type="entry name" value="S_TKc"/>
    <property type="match status" value="1"/>
</dbReference>
<proteinExistence type="predicted"/>
<dbReference type="InterPro" id="IPR011009">
    <property type="entry name" value="Kinase-like_dom_sf"/>
</dbReference>
<comment type="caution">
    <text evidence="2">The sequence shown here is derived from an EMBL/GenBank/DDBJ whole genome shotgun (WGS) entry which is preliminary data.</text>
</comment>
<dbReference type="GO" id="GO:0004672">
    <property type="term" value="F:protein kinase activity"/>
    <property type="evidence" value="ECO:0007669"/>
    <property type="project" value="InterPro"/>
</dbReference>